<gene>
    <name evidence="1" type="primary">Cnig_chr_II.g7971</name>
    <name evidence="1" type="ORF">B9Z55_007971</name>
</gene>
<keyword evidence="2" id="KW-1185">Reference proteome</keyword>
<proteinExistence type="predicted"/>
<dbReference type="EMBL" id="PDUG01000002">
    <property type="protein sequence ID" value="PIC49327.1"/>
    <property type="molecule type" value="Genomic_DNA"/>
</dbReference>
<dbReference type="Gene3D" id="3.40.33.10">
    <property type="entry name" value="CAP"/>
    <property type="match status" value="1"/>
</dbReference>
<dbReference type="AlphaFoldDB" id="A0A2G5VC70"/>
<reference evidence="2" key="1">
    <citation type="submission" date="2017-10" db="EMBL/GenBank/DDBJ databases">
        <title>Rapid genome shrinkage in a self-fertile nematode reveals novel sperm competition proteins.</title>
        <authorList>
            <person name="Yin D."/>
            <person name="Schwarz E.M."/>
            <person name="Thomas C.G."/>
            <person name="Felde R.L."/>
            <person name="Korf I.F."/>
            <person name="Cutter A.D."/>
            <person name="Schartner C.M."/>
            <person name="Ralston E.J."/>
            <person name="Meyer B.J."/>
            <person name="Haag E.S."/>
        </authorList>
    </citation>
    <scope>NUCLEOTIDE SEQUENCE [LARGE SCALE GENOMIC DNA]</scope>
    <source>
        <strain evidence="2">JU1422</strain>
    </source>
</reference>
<organism evidence="1 2">
    <name type="scientific">Caenorhabditis nigoni</name>
    <dbReference type="NCBI Taxonomy" id="1611254"/>
    <lineage>
        <taxon>Eukaryota</taxon>
        <taxon>Metazoa</taxon>
        <taxon>Ecdysozoa</taxon>
        <taxon>Nematoda</taxon>
        <taxon>Chromadorea</taxon>
        <taxon>Rhabditida</taxon>
        <taxon>Rhabditina</taxon>
        <taxon>Rhabditomorpha</taxon>
        <taxon>Rhabditoidea</taxon>
        <taxon>Rhabditidae</taxon>
        <taxon>Peloderinae</taxon>
        <taxon>Caenorhabditis</taxon>
    </lineage>
</organism>
<evidence type="ECO:0000313" key="2">
    <source>
        <dbReference type="Proteomes" id="UP000230233"/>
    </source>
</evidence>
<accession>A0A2G5VC70</accession>
<evidence type="ECO:0000313" key="1">
    <source>
        <dbReference type="EMBL" id="PIC49327.1"/>
    </source>
</evidence>
<comment type="caution">
    <text evidence="1">The sequence shown here is derived from an EMBL/GenBank/DDBJ whole genome shotgun (WGS) entry which is preliminary data.</text>
</comment>
<evidence type="ECO:0008006" key="3">
    <source>
        <dbReference type="Google" id="ProtNLM"/>
    </source>
</evidence>
<dbReference type="InterPro" id="IPR035940">
    <property type="entry name" value="CAP_sf"/>
</dbReference>
<dbReference type="Proteomes" id="UP000230233">
    <property type="component" value="Chromosome II"/>
</dbReference>
<name>A0A2G5VC70_9PELO</name>
<sequence length="105" mass="11551">MHMPNLLCQSRKKIGCAAKEANSGHLILNLCLYGPEGDTKSYFEKRGTPGSKCDPGYFSNDGLCSIYVEKKHGSVNGTMEKDENSGSCNFSFLMITVLLSMIMIF</sequence>
<dbReference type="OrthoDB" id="10582292at2759"/>
<protein>
    <recommendedName>
        <fullName evidence="3">SCP domain-containing protein</fullName>
    </recommendedName>
</protein>